<comment type="caution">
    <text evidence="1">The sequence shown here is derived from an EMBL/GenBank/DDBJ whole genome shotgun (WGS) entry which is preliminary data.</text>
</comment>
<accession>A0A511N9Z3</accession>
<sequence>MRHLKCGIFYRTYKSNFMANMTTKVKYLELFELHNHDGAATFATNGISYLKKKGYSILDAKQQDNSTITLFTNGSDVIMLQAFTVMNQLFIAFAGSMMK</sequence>
<organism evidence="1 2">
    <name type="scientific">Deinococcus cellulosilyticus (strain DSM 18568 / NBRC 106333 / KACC 11606 / 5516J-15)</name>
    <dbReference type="NCBI Taxonomy" id="1223518"/>
    <lineage>
        <taxon>Bacteria</taxon>
        <taxon>Thermotogati</taxon>
        <taxon>Deinococcota</taxon>
        <taxon>Deinococci</taxon>
        <taxon>Deinococcales</taxon>
        <taxon>Deinococcaceae</taxon>
        <taxon>Deinococcus</taxon>
    </lineage>
</organism>
<dbReference type="Proteomes" id="UP000321306">
    <property type="component" value="Unassembled WGS sequence"/>
</dbReference>
<gene>
    <name evidence="1" type="ORF">DC3_49530</name>
</gene>
<dbReference type="AlphaFoldDB" id="A0A511N9Z3"/>
<evidence type="ECO:0000313" key="2">
    <source>
        <dbReference type="Proteomes" id="UP000321306"/>
    </source>
</evidence>
<keyword evidence="2" id="KW-1185">Reference proteome</keyword>
<name>A0A511N9Z3_DEIC1</name>
<evidence type="ECO:0000313" key="1">
    <source>
        <dbReference type="EMBL" id="GEM49318.1"/>
    </source>
</evidence>
<dbReference type="RefSeq" id="WP_146889653.1">
    <property type="nucleotide sequence ID" value="NZ_BJXB01000032.1"/>
</dbReference>
<protein>
    <submittedName>
        <fullName evidence="1">Uncharacterized protein</fullName>
    </submittedName>
</protein>
<reference evidence="1 2" key="1">
    <citation type="submission" date="2019-07" db="EMBL/GenBank/DDBJ databases">
        <title>Whole genome shotgun sequence of Deinococcus cellulosilyticus NBRC 106333.</title>
        <authorList>
            <person name="Hosoyama A."/>
            <person name="Uohara A."/>
            <person name="Ohji S."/>
            <person name="Ichikawa N."/>
        </authorList>
    </citation>
    <scope>NUCLEOTIDE SEQUENCE [LARGE SCALE GENOMIC DNA]</scope>
    <source>
        <strain evidence="1 2">NBRC 106333</strain>
    </source>
</reference>
<dbReference type="EMBL" id="BJXB01000032">
    <property type="protein sequence ID" value="GEM49318.1"/>
    <property type="molecule type" value="Genomic_DNA"/>
</dbReference>
<proteinExistence type="predicted"/>